<dbReference type="InterPro" id="IPR005545">
    <property type="entry name" value="YCII"/>
</dbReference>
<name>A0A917YW11_9ALTE</name>
<feature type="domain" description="YCII-related" evidence="2">
    <location>
        <begin position="1"/>
        <end position="113"/>
    </location>
</feature>
<evidence type="ECO:0000313" key="3">
    <source>
        <dbReference type="EMBL" id="GGO68115.1"/>
    </source>
</evidence>
<evidence type="ECO:0000313" key="4">
    <source>
        <dbReference type="Proteomes" id="UP000606935"/>
    </source>
</evidence>
<keyword evidence="4" id="KW-1185">Reference proteome</keyword>
<dbReference type="AlphaFoldDB" id="A0A917YW11"/>
<dbReference type="InterPro" id="IPR011008">
    <property type="entry name" value="Dimeric_a/b-barrel"/>
</dbReference>
<dbReference type="Gene3D" id="3.30.70.1060">
    <property type="entry name" value="Dimeric alpha+beta barrel"/>
    <property type="match status" value="1"/>
</dbReference>
<comment type="similarity">
    <text evidence="1">Belongs to the YciI family.</text>
</comment>
<comment type="caution">
    <text evidence="3">The sequence shown here is derived from an EMBL/GenBank/DDBJ whole genome shotgun (WGS) entry which is preliminary data.</text>
</comment>
<accession>A0A917YW11</accession>
<dbReference type="RefSeq" id="WP_188693016.1">
    <property type="nucleotide sequence ID" value="NZ_BMLS01000002.1"/>
</dbReference>
<dbReference type="EMBL" id="BMLS01000002">
    <property type="protein sequence ID" value="GGO68115.1"/>
    <property type="molecule type" value="Genomic_DNA"/>
</dbReference>
<gene>
    <name evidence="3" type="ORF">GCM10010982_16280</name>
</gene>
<reference evidence="3" key="2">
    <citation type="submission" date="2020-09" db="EMBL/GenBank/DDBJ databases">
        <authorList>
            <person name="Sun Q."/>
            <person name="Zhou Y."/>
        </authorList>
    </citation>
    <scope>NUCLEOTIDE SEQUENCE</scope>
    <source>
        <strain evidence="3">CGMCC 1.7086</strain>
    </source>
</reference>
<evidence type="ECO:0000256" key="1">
    <source>
        <dbReference type="ARBA" id="ARBA00007689"/>
    </source>
</evidence>
<dbReference type="Pfam" id="PF03795">
    <property type="entry name" value="YCII"/>
    <property type="match status" value="1"/>
</dbReference>
<protein>
    <recommendedName>
        <fullName evidence="2">YCII-related domain-containing protein</fullName>
    </recommendedName>
</protein>
<reference evidence="3" key="1">
    <citation type="journal article" date="2014" name="Int. J. Syst. Evol. Microbiol.">
        <title>Complete genome sequence of Corynebacterium casei LMG S-19264T (=DSM 44701T), isolated from a smear-ripened cheese.</title>
        <authorList>
            <consortium name="US DOE Joint Genome Institute (JGI-PGF)"/>
            <person name="Walter F."/>
            <person name="Albersmeier A."/>
            <person name="Kalinowski J."/>
            <person name="Ruckert C."/>
        </authorList>
    </citation>
    <scope>NUCLEOTIDE SEQUENCE</scope>
    <source>
        <strain evidence="3">CGMCC 1.7086</strain>
    </source>
</reference>
<proteinExistence type="inferred from homology"/>
<sequence>MKFICLGYLDESMWQEMSDTQAAALMEKCFAYDDLLRREGHFIGGEALAGAKQAVTLRSQKGKINITDGPFTETKEILGGILVLEARDMQQAIELIKAHPGVGIGPFEIRPVDEQIERIMAARQSA</sequence>
<organism evidence="3 4">
    <name type="scientific">Bowmanella pacifica</name>
    <dbReference type="NCBI Taxonomy" id="502051"/>
    <lineage>
        <taxon>Bacteria</taxon>
        <taxon>Pseudomonadati</taxon>
        <taxon>Pseudomonadota</taxon>
        <taxon>Gammaproteobacteria</taxon>
        <taxon>Alteromonadales</taxon>
        <taxon>Alteromonadaceae</taxon>
        <taxon>Bowmanella</taxon>
    </lineage>
</organism>
<evidence type="ECO:0000259" key="2">
    <source>
        <dbReference type="Pfam" id="PF03795"/>
    </source>
</evidence>
<dbReference type="PANTHER" id="PTHR35174">
    <property type="entry name" value="BLL7171 PROTEIN-RELATED"/>
    <property type="match status" value="1"/>
</dbReference>
<dbReference type="SUPFAM" id="SSF54909">
    <property type="entry name" value="Dimeric alpha+beta barrel"/>
    <property type="match status" value="1"/>
</dbReference>
<dbReference type="Proteomes" id="UP000606935">
    <property type="component" value="Unassembled WGS sequence"/>
</dbReference>
<dbReference type="PANTHER" id="PTHR35174:SF3">
    <property type="entry name" value="BLL7171 PROTEIN"/>
    <property type="match status" value="1"/>
</dbReference>